<feature type="compositionally biased region" description="Acidic residues" evidence="1">
    <location>
        <begin position="140"/>
        <end position="149"/>
    </location>
</feature>
<sequence>MPPLFNAANDSTVSDLACTLSMFQCWTQIDVKNFTETNFDSPGDAIQMTIDECISFARFRFYLDKDAFPDEPNKYRARMAEEYFRLSDGQTSADVVFPTSKDSTVESPNPEFLRIHASFAKVLNACGAIGYFRRNANLSEDDSGGEDGGSDLAFLSSKMATSNNNQT</sequence>
<evidence type="ECO:0000313" key="2">
    <source>
        <dbReference type="EMBL" id="KAK7449813.1"/>
    </source>
</evidence>
<dbReference type="Proteomes" id="UP001498398">
    <property type="component" value="Unassembled WGS sequence"/>
</dbReference>
<accession>A0ABR1J437</accession>
<evidence type="ECO:0000313" key="3">
    <source>
        <dbReference type="Proteomes" id="UP001498398"/>
    </source>
</evidence>
<protein>
    <submittedName>
        <fullName evidence="2">Uncharacterized protein</fullName>
    </submittedName>
</protein>
<reference evidence="2 3" key="1">
    <citation type="submission" date="2024-01" db="EMBL/GenBank/DDBJ databases">
        <title>A draft genome for the cacao thread blight pathogen Marasmiellus scandens.</title>
        <authorList>
            <person name="Baruah I.K."/>
            <person name="Leung J."/>
            <person name="Bukari Y."/>
            <person name="Amoako-Attah I."/>
            <person name="Meinhardt L.W."/>
            <person name="Bailey B.A."/>
            <person name="Cohen S.P."/>
        </authorList>
    </citation>
    <scope>NUCLEOTIDE SEQUENCE [LARGE SCALE GENOMIC DNA]</scope>
    <source>
        <strain evidence="2 3">GH-19</strain>
    </source>
</reference>
<comment type="caution">
    <text evidence="2">The sequence shown here is derived from an EMBL/GenBank/DDBJ whole genome shotgun (WGS) entry which is preliminary data.</text>
</comment>
<gene>
    <name evidence="2" type="ORF">VKT23_013289</name>
</gene>
<evidence type="ECO:0000256" key="1">
    <source>
        <dbReference type="SAM" id="MobiDB-lite"/>
    </source>
</evidence>
<feature type="compositionally biased region" description="Polar residues" evidence="1">
    <location>
        <begin position="158"/>
        <end position="167"/>
    </location>
</feature>
<feature type="region of interest" description="Disordered" evidence="1">
    <location>
        <begin position="140"/>
        <end position="167"/>
    </location>
</feature>
<proteinExistence type="predicted"/>
<dbReference type="EMBL" id="JBANRG010000035">
    <property type="protein sequence ID" value="KAK7449813.1"/>
    <property type="molecule type" value="Genomic_DNA"/>
</dbReference>
<keyword evidence="3" id="KW-1185">Reference proteome</keyword>
<organism evidence="2 3">
    <name type="scientific">Marasmiellus scandens</name>
    <dbReference type="NCBI Taxonomy" id="2682957"/>
    <lineage>
        <taxon>Eukaryota</taxon>
        <taxon>Fungi</taxon>
        <taxon>Dikarya</taxon>
        <taxon>Basidiomycota</taxon>
        <taxon>Agaricomycotina</taxon>
        <taxon>Agaricomycetes</taxon>
        <taxon>Agaricomycetidae</taxon>
        <taxon>Agaricales</taxon>
        <taxon>Marasmiineae</taxon>
        <taxon>Omphalotaceae</taxon>
        <taxon>Marasmiellus</taxon>
    </lineage>
</organism>
<name>A0ABR1J437_9AGAR</name>